<sequence length="40" mass="4634">MGLFGSVNDNRYFEHTTIQFKELGLSSNLQEKTSWSVKLK</sequence>
<protein>
    <submittedName>
        <fullName evidence="1">Uncharacterized protein</fullName>
    </submittedName>
</protein>
<dbReference type="InParanoid" id="G2YG47"/>
<dbReference type="AlphaFoldDB" id="G2YG47"/>
<dbReference type="Proteomes" id="UP000008177">
    <property type="component" value="Unplaced contigs"/>
</dbReference>
<reference evidence="2" key="1">
    <citation type="journal article" date="2011" name="PLoS Genet.">
        <title>Genomic analysis of the necrotrophic fungal pathogens Sclerotinia sclerotiorum and Botrytis cinerea.</title>
        <authorList>
            <person name="Amselem J."/>
            <person name="Cuomo C.A."/>
            <person name="van Kan J.A."/>
            <person name="Viaud M."/>
            <person name="Benito E.P."/>
            <person name="Couloux A."/>
            <person name="Coutinho P.M."/>
            <person name="de Vries R.P."/>
            <person name="Dyer P.S."/>
            <person name="Fillinger S."/>
            <person name="Fournier E."/>
            <person name="Gout L."/>
            <person name="Hahn M."/>
            <person name="Kohn L."/>
            <person name="Lapalu N."/>
            <person name="Plummer K.M."/>
            <person name="Pradier J.M."/>
            <person name="Quevillon E."/>
            <person name="Sharon A."/>
            <person name="Simon A."/>
            <person name="ten Have A."/>
            <person name="Tudzynski B."/>
            <person name="Tudzynski P."/>
            <person name="Wincker P."/>
            <person name="Andrew M."/>
            <person name="Anthouard V."/>
            <person name="Beever R.E."/>
            <person name="Beffa R."/>
            <person name="Benoit I."/>
            <person name="Bouzid O."/>
            <person name="Brault B."/>
            <person name="Chen Z."/>
            <person name="Choquer M."/>
            <person name="Collemare J."/>
            <person name="Cotton P."/>
            <person name="Danchin E.G."/>
            <person name="Da Silva C."/>
            <person name="Gautier A."/>
            <person name="Giraud C."/>
            <person name="Giraud T."/>
            <person name="Gonzalez C."/>
            <person name="Grossetete S."/>
            <person name="Guldener U."/>
            <person name="Henrissat B."/>
            <person name="Howlett B.J."/>
            <person name="Kodira C."/>
            <person name="Kretschmer M."/>
            <person name="Lappartient A."/>
            <person name="Leroch M."/>
            <person name="Levis C."/>
            <person name="Mauceli E."/>
            <person name="Neuveglise C."/>
            <person name="Oeser B."/>
            <person name="Pearson M."/>
            <person name="Poulain J."/>
            <person name="Poussereau N."/>
            <person name="Quesneville H."/>
            <person name="Rascle C."/>
            <person name="Schumacher J."/>
            <person name="Segurens B."/>
            <person name="Sexton A."/>
            <person name="Silva E."/>
            <person name="Sirven C."/>
            <person name="Soanes D.M."/>
            <person name="Talbot N.J."/>
            <person name="Templeton M."/>
            <person name="Yandava C."/>
            <person name="Yarden O."/>
            <person name="Zeng Q."/>
            <person name="Rollins J.A."/>
            <person name="Lebrun M.H."/>
            <person name="Dickman M."/>
        </authorList>
    </citation>
    <scope>NUCLEOTIDE SEQUENCE [LARGE SCALE GENOMIC DNA]</scope>
    <source>
        <strain evidence="2">T4</strain>
    </source>
</reference>
<gene>
    <name evidence="1" type="ORF">BofuT4_uP088080.1</name>
</gene>
<name>G2YG47_BOTF4</name>
<evidence type="ECO:0000313" key="2">
    <source>
        <dbReference type="Proteomes" id="UP000008177"/>
    </source>
</evidence>
<accession>G2YG47</accession>
<evidence type="ECO:0000313" key="1">
    <source>
        <dbReference type="EMBL" id="CCD50745.1"/>
    </source>
</evidence>
<organism evidence="1 2">
    <name type="scientific">Botryotinia fuckeliana (strain T4)</name>
    <name type="common">Noble rot fungus</name>
    <name type="synonym">Botrytis cinerea</name>
    <dbReference type="NCBI Taxonomy" id="999810"/>
    <lineage>
        <taxon>Eukaryota</taxon>
        <taxon>Fungi</taxon>
        <taxon>Dikarya</taxon>
        <taxon>Ascomycota</taxon>
        <taxon>Pezizomycotina</taxon>
        <taxon>Leotiomycetes</taxon>
        <taxon>Helotiales</taxon>
        <taxon>Sclerotiniaceae</taxon>
        <taxon>Botrytis</taxon>
    </lineage>
</organism>
<dbReference type="EMBL" id="FQ790328">
    <property type="protein sequence ID" value="CCD50745.1"/>
    <property type="molecule type" value="Genomic_DNA"/>
</dbReference>
<dbReference type="HOGENOM" id="CLU_3299276_0_0_1"/>
<proteinExistence type="predicted"/>